<keyword evidence="2" id="KW-1185">Reference proteome</keyword>
<evidence type="ECO:0000313" key="1">
    <source>
        <dbReference type="EMBL" id="ONI32706.1"/>
    </source>
</evidence>
<dbReference type="Gramene" id="ONI32706">
    <property type="protein sequence ID" value="ONI32706"/>
    <property type="gene ID" value="PRUPE_1G380900"/>
</dbReference>
<dbReference type="AlphaFoldDB" id="A0A251R9T2"/>
<protein>
    <submittedName>
        <fullName evidence="1">Uncharacterized protein</fullName>
    </submittedName>
</protein>
<dbReference type="Proteomes" id="UP000006882">
    <property type="component" value="Chromosome G1"/>
</dbReference>
<sequence length="72" mass="8514">MQTHYTRKTMQTTRIIQNSKILRAIPQVEVADNLHSIRFCPPVCFSSSLNIFFKTQNQRQQKLKKKTGQCFR</sequence>
<evidence type="ECO:0000313" key="2">
    <source>
        <dbReference type="Proteomes" id="UP000006882"/>
    </source>
</evidence>
<proteinExistence type="predicted"/>
<organism evidence="1 2">
    <name type="scientific">Prunus persica</name>
    <name type="common">Peach</name>
    <name type="synonym">Amygdalus persica</name>
    <dbReference type="NCBI Taxonomy" id="3760"/>
    <lineage>
        <taxon>Eukaryota</taxon>
        <taxon>Viridiplantae</taxon>
        <taxon>Streptophyta</taxon>
        <taxon>Embryophyta</taxon>
        <taxon>Tracheophyta</taxon>
        <taxon>Spermatophyta</taxon>
        <taxon>Magnoliopsida</taxon>
        <taxon>eudicotyledons</taxon>
        <taxon>Gunneridae</taxon>
        <taxon>Pentapetalae</taxon>
        <taxon>rosids</taxon>
        <taxon>fabids</taxon>
        <taxon>Rosales</taxon>
        <taxon>Rosaceae</taxon>
        <taxon>Amygdaloideae</taxon>
        <taxon>Amygdaleae</taxon>
        <taxon>Prunus</taxon>
    </lineage>
</organism>
<name>A0A251R9T2_PRUPE</name>
<dbReference type="EMBL" id="CM007651">
    <property type="protein sequence ID" value="ONI32706.1"/>
    <property type="molecule type" value="Genomic_DNA"/>
</dbReference>
<gene>
    <name evidence="1" type="ORF">PRUPE_1G380900</name>
</gene>
<reference evidence="1 2" key="1">
    <citation type="journal article" date="2013" name="Nat. Genet.">
        <title>The high-quality draft genome of peach (Prunus persica) identifies unique patterns of genetic diversity, domestication and genome evolution.</title>
        <authorList>
            <consortium name="International Peach Genome Initiative"/>
            <person name="Verde I."/>
            <person name="Abbott A.G."/>
            <person name="Scalabrin S."/>
            <person name="Jung S."/>
            <person name="Shu S."/>
            <person name="Marroni F."/>
            <person name="Zhebentyayeva T."/>
            <person name="Dettori M.T."/>
            <person name="Grimwood J."/>
            <person name="Cattonaro F."/>
            <person name="Zuccolo A."/>
            <person name="Rossini L."/>
            <person name="Jenkins J."/>
            <person name="Vendramin E."/>
            <person name="Meisel L.A."/>
            <person name="Decroocq V."/>
            <person name="Sosinski B."/>
            <person name="Prochnik S."/>
            <person name="Mitros T."/>
            <person name="Policriti A."/>
            <person name="Cipriani G."/>
            <person name="Dondini L."/>
            <person name="Ficklin S."/>
            <person name="Goodstein D.M."/>
            <person name="Xuan P."/>
            <person name="Del Fabbro C."/>
            <person name="Aramini V."/>
            <person name="Copetti D."/>
            <person name="Gonzalez S."/>
            <person name="Horner D.S."/>
            <person name="Falchi R."/>
            <person name="Lucas S."/>
            <person name="Mica E."/>
            <person name="Maldonado J."/>
            <person name="Lazzari B."/>
            <person name="Bielenberg D."/>
            <person name="Pirona R."/>
            <person name="Miculan M."/>
            <person name="Barakat A."/>
            <person name="Testolin R."/>
            <person name="Stella A."/>
            <person name="Tartarini S."/>
            <person name="Tonutti P."/>
            <person name="Arus P."/>
            <person name="Orellana A."/>
            <person name="Wells C."/>
            <person name="Main D."/>
            <person name="Vizzotto G."/>
            <person name="Silva H."/>
            <person name="Salamini F."/>
            <person name="Schmutz J."/>
            <person name="Morgante M."/>
            <person name="Rokhsar D.S."/>
        </authorList>
    </citation>
    <scope>NUCLEOTIDE SEQUENCE [LARGE SCALE GENOMIC DNA]</scope>
    <source>
        <strain evidence="2">cv. Nemared</strain>
    </source>
</reference>
<accession>A0A251R9T2</accession>